<evidence type="ECO:0008006" key="3">
    <source>
        <dbReference type="Google" id="ProtNLM"/>
    </source>
</evidence>
<organism evidence="1 2">
    <name type="scientific">Bacillus infantis</name>
    <dbReference type="NCBI Taxonomy" id="324767"/>
    <lineage>
        <taxon>Bacteria</taxon>
        <taxon>Bacillati</taxon>
        <taxon>Bacillota</taxon>
        <taxon>Bacilli</taxon>
        <taxon>Bacillales</taxon>
        <taxon>Bacillaceae</taxon>
        <taxon>Bacillus</taxon>
    </lineage>
</organism>
<dbReference type="EMBL" id="VTER01000007">
    <property type="protein sequence ID" value="TYS46876.1"/>
    <property type="molecule type" value="Genomic_DNA"/>
</dbReference>
<sequence length="153" mass="17283">MANKRLELIVDELLEKAGSTAVVVLEDYFGGNRFAGGKYSMGTHTITLYIEEIKKQCLQIFSSLDHFEEYFAVVCAHEIGHAEDRELGELADRFDLASTSLERNQLALLIEENAWEFAEKLLGHINIAFVKTIIYHSLQPYMELLEAEAAEAV</sequence>
<dbReference type="Proteomes" id="UP000322139">
    <property type="component" value="Unassembled WGS sequence"/>
</dbReference>
<gene>
    <name evidence="1" type="ORF">FZD51_15525</name>
</gene>
<accession>A0A5D4RAJ6</accession>
<reference evidence="1 2" key="1">
    <citation type="submission" date="2019-08" db="EMBL/GenBank/DDBJ databases">
        <title>Bacillus genomes from the desert of Cuatro Cienegas, Coahuila.</title>
        <authorList>
            <person name="Olmedo-Alvarez G."/>
        </authorList>
    </citation>
    <scope>NUCLEOTIDE SEQUENCE [LARGE SCALE GENOMIC DNA]</scope>
    <source>
        <strain evidence="1 2">CH446_14T</strain>
    </source>
</reference>
<name>A0A5D4RAJ6_9BACI</name>
<dbReference type="AlphaFoldDB" id="A0A5D4RAJ6"/>
<protein>
    <recommendedName>
        <fullName evidence="3">ImmA/IrrE family metallo-endopeptidase</fullName>
    </recommendedName>
</protein>
<proteinExistence type="predicted"/>
<evidence type="ECO:0000313" key="1">
    <source>
        <dbReference type="EMBL" id="TYS46876.1"/>
    </source>
</evidence>
<evidence type="ECO:0000313" key="2">
    <source>
        <dbReference type="Proteomes" id="UP000322139"/>
    </source>
</evidence>
<comment type="caution">
    <text evidence="1">The sequence shown here is derived from an EMBL/GenBank/DDBJ whole genome shotgun (WGS) entry which is preliminary data.</text>
</comment>
<dbReference type="RefSeq" id="WP_148975609.1">
    <property type="nucleotide sequence ID" value="NZ_JBNIKU010000004.1"/>
</dbReference>